<feature type="region of interest" description="Disordered" evidence="5">
    <location>
        <begin position="326"/>
        <end position="393"/>
    </location>
</feature>
<accession>A0A7S2X785</accession>
<feature type="compositionally biased region" description="Basic residues" evidence="5">
    <location>
        <begin position="333"/>
        <end position="352"/>
    </location>
</feature>
<dbReference type="Pfam" id="PF12796">
    <property type="entry name" value="Ank_2"/>
    <property type="match status" value="1"/>
</dbReference>
<evidence type="ECO:0000256" key="1">
    <source>
        <dbReference type="ARBA" id="ARBA00022737"/>
    </source>
</evidence>
<dbReference type="SUPFAM" id="SSF48403">
    <property type="entry name" value="Ankyrin repeat"/>
    <property type="match status" value="1"/>
</dbReference>
<dbReference type="AlphaFoldDB" id="A0A7S2X785"/>
<evidence type="ECO:0000256" key="3">
    <source>
        <dbReference type="PROSITE-ProRule" id="PRU00023"/>
    </source>
</evidence>
<dbReference type="PROSITE" id="PS50297">
    <property type="entry name" value="ANK_REP_REGION"/>
    <property type="match status" value="1"/>
</dbReference>
<dbReference type="PROSITE" id="PS50088">
    <property type="entry name" value="ANK_REPEAT"/>
    <property type="match status" value="1"/>
</dbReference>
<sequence>MEKQGEARQMVDKLEEKIDEMKKMMLEKERELQKIRERGKLLCKQGKDINEMVQQQEREFEEKIRKTKDMLFEQEKKKQMATSTGMELMRSLIAVHEAESWDRFDGVLTPKKKAKHVAKIKNIITSRIHVDVSSVTDRWGQTAFHYLAGFRGKLYARLLSILCDHRPECIDGQDSENRTALHKACSFANLSAVRVLVRKGASCCIVNDRLRSPLHMAISALDCSNPTTSYIKSEVVTYLTHHSVMQGLDFEQADCNGESIAYAVKQTPAVAQSVQRGLGLTRRWTNAVTMRLLKKGLVDALVQLIVSQLFGEEVAKKLLSLGAAARGVSTSRSTRRQPQSRKVPKIPTRKLRSISGHLNRMRSARRASVPTDANLFERKQLRPSATARNNKKR</sequence>
<evidence type="ECO:0000256" key="4">
    <source>
        <dbReference type="SAM" id="Coils"/>
    </source>
</evidence>
<dbReference type="PANTHER" id="PTHR24173:SF74">
    <property type="entry name" value="ANKYRIN REPEAT DOMAIN-CONTAINING PROTEIN 16"/>
    <property type="match status" value="1"/>
</dbReference>
<organism evidence="6">
    <name type="scientific">Lotharella oceanica</name>
    <dbReference type="NCBI Taxonomy" id="641309"/>
    <lineage>
        <taxon>Eukaryota</taxon>
        <taxon>Sar</taxon>
        <taxon>Rhizaria</taxon>
        <taxon>Cercozoa</taxon>
        <taxon>Chlorarachniophyceae</taxon>
        <taxon>Lotharella</taxon>
    </lineage>
</organism>
<reference evidence="6" key="1">
    <citation type="submission" date="2021-01" db="EMBL/GenBank/DDBJ databases">
        <authorList>
            <person name="Corre E."/>
            <person name="Pelletier E."/>
            <person name="Niang G."/>
            <person name="Scheremetjew M."/>
            <person name="Finn R."/>
            <person name="Kale V."/>
            <person name="Holt S."/>
            <person name="Cochrane G."/>
            <person name="Meng A."/>
            <person name="Brown T."/>
            <person name="Cohen L."/>
        </authorList>
    </citation>
    <scope>NUCLEOTIDE SEQUENCE</scope>
    <source>
        <strain evidence="6">CCMP622</strain>
    </source>
</reference>
<name>A0A7S2X785_9EUKA</name>
<dbReference type="InterPro" id="IPR036770">
    <property type="entry name" value="Ankyrin_rpt-contain_sf"/>
</dbReference>
<feature type="coiled-coil region" evidence="4">
    <location>
        <begin position="4"/>
        <end position="70"/>
    </location>
</feature>
<keyword evidence="2 3" id="KW-0040">ANK repeat</keyword>
<evidence type="ECO:0000313" key="6">
    <source>
        <dbReference type="EMBL" id="CAD9752377.1"/>
    </source>
</evidence>
<gene>
    <name evidence="6" type="ORF">LSP00402_LOCUS4164</name>
</gene>
<dbReference type="PANTHER" id="PTHR24173">
    <property type="entry name" value="ANKYRIN REPEAT CONTAINING"/>
    <property type="match status" value="1"/>
</dbReference>
<evidence type="ECO:0000256" key="2">
    <source>
        <dbReference type="ARBA" id="ARBA00023043"/>
    </source>
</evidence>
<feature type="repeat" description="ANK" evidence="3">
    <location>
        <begin position="176"/>
        <end position="208"/>
    </location>
</feature>
<keyword evidence="4" id="KW-0175">Coiled coil</keyword>
<dbReference type="EMBL" id="HBHP01006721">
    <property type="protein sequence ID" value="CAD9752377.1"/>
    <property type="molecule type" value="Transcribed_RNA"/>
</dbReference>
<keyword evidence="1" id="KW-0677">Repeat</keyword>
<dbReference type="SMART" id="SM00248">
    <property type="entry name" value="ANK"/>
    <property type="match status" value="3"/>
</dbReference>
<proteinExistence type="predicted"/>
<protein>
    <submittedName>
        <fullName evidence="6">Uncharacterized protein</fullName>
    </submittedName>
</protein>
<dbReference type="Gene3D" id="1.25.40.20">
    <property type="entry name" value="Ankyrin repeat-containing domain"/>
    <property type="match status" value="1"/>
</dbReference>
<evidence type="ECO:0000256" key="5">
    <source>
        <dbReference type="SAM" id="MobiDB-lite"/>
    </source>
</evidence>
<dbReference type="InterPro" id="IPR002110">
    <property type="entry name" value="Ankyrin_rpt"/>
</dbReference>